<dbReference type="InterPro" id="IPR017941">
    <property type="entry name" value="Rieske_2Fe-2S"/>
</dbReference>
<keyword evidence="4" id="KW-0560">Oxidoreductase</keyword>
<dbReference type="PRINTS" id="PR00090">
    <property type="entry name" value="RNGDIOXGNASE"/>
</dbReference>
<dbReference type="EMBL" id="QGKM01000083">
    <property type="protein sequence ID" value="PWQ92579.1"/>
    <property type="molecule type" value="Genomic_DNA"/>
</dbReference>
<dbReference type="GO" id="GO:0016491">
    <property type="term" value="F:oxidoreductase activity"/>
    <property type="evidence" value="ECO:0007669"/>
    <property type="project" value="UniProtKB-KW"/>
</dbReference>
<evidence type="ECO:0000256" key="4">
    <source>
        <dbReference type="ARBA" id="ARBA00023002"/>
    </source>
</evidence>
<evidence type="ECO:0000259" key="7">
    <source>
        <dbReference type="PROSITE" id="PS51296"/>
    </source>
</evidence>
<dbReference type="Pfam" id="PF00848">
    <property type="entry name" value="Ring_hydroxyl_A"/>
    <property type="match status" value="1"/>
</dbReference>
<evidence type="ECO:0000256" key="6">
    <source>
        <dbReference type="ARBA" id="ARBA00023014"/>
    </source>
</evidence>
<evidence type="ECO:0000313" key="8">
    <source>
        <dbReference type="EMBL" id="PWQ92579.1"/>
    </source>
</evidence>
<dbReference type="PANTHER" id="PTHR43756">
    <property type="entry name" value="CHOLINE MONOOXYGENASE, CHLOROPLASTIC"/>
    <property type="match status" value="1"/>
</dbReference>
<dbReference type="CDD" id="cd00680">
    <property type="entry name" value="RHO_alpha_C"/>
    <property type="match status" value="1"/>
</dbReference>
<keyword evidence="9" id="KW-1185">Reference proteome</keyword>
<gene>
    <name evidence="8" type="ORF">DKW60_20550</name>
</gene>
<reference evidence="8 9" key="1">
    <citation type="submission" date="2018-05" db="EMBL/GenBank/DDBJ databases">
        <title>Leucothrix arctica sp. nov., isolated from Arctic seawater.</title>
        <authorList>
            <person name="Choi A."/>
            <person name="Baek K."/>
        </authorList>
    </citation>
    <scope>NUCLEOTIDE SEQUENCE [LARGE SCALE GENOMIC DNA]</scope>
    <source>
        <strain evidence="8 9">JCM 18388</strain>
    </source>
</reference>
<dbReference type="InterPro" id="IPR015879">
    <property type="entry name" value="Ring_hydroxy_dOase_asu_C_dom"/>
</dbReference>
<sequence length="398" mass="44919">MTAKEYPLIHQSVLDDVRRPIEQAHGMPNQAYDDPNYFEFERDHVMAKTWAGLCFNSELPCNGYAKPIEFMGLPLVVVRDKVGDIKVFHNVCSHRGMILVNEEKEVGALLRCPYHSWSYELNGNLKSTPHIGGINQNTAEGFSCEGNGLKPVRSNIWMGIIFINLSGDAIPFEDFITPLQTRWEAFTGEGEFDRLSPAKTGSHAQLTVNCNWKLAIENYCEAYHLPWVHPGLNSYSPLDQHYNLYVNEYGSGQGSYSYTLADVAGTKLPQFTQWPKQQISQAEYVSLYPNILLGIQADHAFAIILQPMANNLTIEKLELSYIDDAAFSDQHEKNRLAVLASWVEVFKEDIFAVESMQKGRRSPGYQGGVFSPVMDGPTHHFHQWVAGQYSQAMHGHTK</sequence>
<dbReference type="GO" id="GO:0005506">
    <property type="term" value="F:iron ion binding"/>
    <property type="evidence" value="ECO:0007669"/>
    <property type="project" value="InterPro"/>
</dbReference>
<evidence type="ECO:0000256" key="2">
    <source>
        <dbReference type="ARBA" id="ARBA00022714"/>
    </source>
</evidence>
<keyword evidence="6" id="KW-0411">Iron-sulfur</keyword>
<dbReference type="GO" id="GO:0051537">
    <property type="term" value="F:2 iron, 2 sulfur cluster binding"/>
    <property type="evidence" value="ECO:0007669"/>
    <property type="project" value="UniProtKB-KW"/>
</dbReference>
<name>A0A317C2L7_9GAMM</name>
<keyword evidence="2" id="KW-0001">2Fe-2S</keyword>
<dbReference type="PANTHER" id="PTHR43756:SF5">
    <property type="entry name" value="CHOLINE MONOOXYGENASE, CHLOROPLASTIC"/>
    <property type="match status" value="1"/>
</dbReference>
<dbReference type="Gene3D" id="3.90.380.10">
    <property type="entry name" value="Naphthalene 1,2-dioxygenase Alpha Subunit, Chain A, domain 1"/>
    <property type="match status" value="1"/>
</dbReference>
<dbReference type="SUPFAM" id="SSF50022">
    <property type="entry name" value="ISP domain"/>
    <property type="match status" value="1"/>
</dbReference>
<dbReference type="InterPro" id="IPR036922">
    <property type="entry name" value="Rieske_2Fe-2S_sf"/>
</dbReference>
<comment type="cofactor">
    <cofactor evidence="1">
        <name>Fe cation</name>
        <dbReference type="ChEBI" id="CHEBI:24875"/>
    </cofactor>
</comment>
<evidence type="ECO:0000256" key="5">
    <source>
        <dbReference type="ARBA" id="ARBA00023004"/>
    </source>
</evidence>
<dbReference type="Proteomes" id="UP000245539">
    <property type="component" value="Unassembled WGS sequence"/>
</dbReference>
<dbReference type="Gene3D" id="2.102.10.10">
    <property type="entry name" value="Rieske [2Fe-2S] iron-sulphur domain"/>
    <property type="match status" value="1"/>
</dbReference>
<accession>A0A317C2L7</accession>
<dbReference type="Pfam" id="PF00355">
    <property type="entry name" value="Rieske"/>
    <property type="match status" value="1"/>
</dbReference>
<dbReference type="OrthoDB" id="9769355at2"/>
<comment type="caution">
    <text evidence="8">The sequence shown here is derived from an EMBL/GenBank/DDBJ whole genome shotgun (WGS) entry which is preliminary data.</text>
</comment>
<evidence type="ECO:0000313" key="9">
    <source>
        <dbReference type="Proteomes" id="UP000245539"/>
    </source>
</evidence>
<organism evidence="8 9">
    <name type="scientific">Leucothrix pacifica</name>
    <dbReference type="NCBI Taxonomy" id="1247513"/>
    <lineage>
        <taxon>Bacteria</taxon>
        <taxon>Pseudomonadati</taxon>
        <taxon>Pseudomonadota</taxon>
        <taxon>Gammaproteobacteria</taxon>
        <taxon>Thiotrichales</taxon>
        <taxon>Thiotrichaceae</taxon>
        <taxon>Leucothrix</taxon>
    </lineage>
</organism>
<keyword evidence="5" id="KW-0408">Iron</keyword>
<evidence type="ECO:0000256" key="1">
    <source>
        <dbReference type="ARBA" id="ARBA00001962"/>
    </source>
</evidence>
<keyword evidence="3" id="KW-0479">Metal-binding</keyword>
<dbReference type="SUPFAM" id="SSF55961">
    <property type="entry name" value="Bet v1-like"/>
    <property type="match status" value="1"/>
</dbReference>
<protein>
    <submittedName>
        <fullName evidence="8">2Fe-2S ferredoxin</fullName>
    </submittedName>
</protein>
<dbReference type="CDD" id="cd03469">
    <property type="entry name" value="Rieske_RO_Alpha_N"/>
    <property type="match status" value="1"/>
</dbReference>
<evidence type="ECO:0000256" key="3">
    <source>
        <dbReference type="ARBA" id="ARBA00022723"/>
    </source>
</evidence>
<dbReference type="PROSITE" id="PS51296">
    <property type="entry name" value="RIESKE"/>
    <property type="match status" value="1"/>
</dbReference>
<feature type="domain" description="Rieske" evidence="7">
    <location>
        <begin position="50"/>
        <end position="163"/>
    </location>
</feature>
<dbReference type="InterPro" id="IPR001663">
    <property type="entry name" value="Rng_hydr_dOase-A"/>
</dbReference>
<proteinExistence type="predicted"/>
<dbReference type="RefSeq" id="WP_109839539.1">
    <property type="nucleotide sequence ID" value="NZ_QGKM01000083.1"/>
</dbReference>
<dbReference type="AlphaFoldDB" id="A0A317C2L7"/>